<protein>
    <submittedName>
        <fullName evidence="1">Unannotated protein</fullName>
    </submittedName>
</protein>
<dbReference type="EMBL" id="CAFBMI010000079">
    <property type="protein sequence ID" value="CAB4904309.1"/>
    <property type="molecule type" value="Genomic_DNA"/>
</dbReference>
<name>A0A6J7GLL1_9ZZZZ</name>
<gene>
    <name evidence="1" type="ORF">UFOPK3558_00848</name>
</gene>
<proteinExistence type="predicted"/>
<dbReference type="AlphaFoldDB" id="A0A6J7GLL1"/>
<organism evidence="1">
    <name type="scientific">freshwater metagenome</name>
    <dbReference type="NCBI Taxonomy" id="449393"/>
    <lineage>
        <taxon>unclassified sequences</taxon>
        <taxon>metagenomes</taxon>
        <taxon>ecological metagenomes</taxon>
    </lineage>
</organism>
<sequence>MSSQYESSTNPKIFLPSATSLGKISLSILTTVRAGMKSMTSLSKT</sequence>
<accession>A0A6J7GLL1</accession>
<evidence type="ECO:0000313" key="1">
    <source>
        <dbReference type="EMBL" id="CAB4904309.1"/>
    </source>
</evidence>
<reference evidence="1" key="1">
    <citation type="submission" date="2020-05" db="EMBL/GenBank/DDBJ databases">
        <authorList>
            <person name="Chiriac C."/>
            <person name="Salcher M."/>
            <person name="Ghai R."/>
            <person name="Kavagutti S V."/>
        </authorList>
    </citation>
    <scope>NUCLEOTIDE SEQUENCE</scope>
</reference>